<dbReference type="InterPro" id="IPR048485">
    <property type="entry name" value="COG5_helical"/>
</dbReference>
<protein>
    <recommendedName>
        <fullName evidence="2">Conserved oligomeric Golgi complex subunit 5</fullName>
    </recommendedName>
</protein>
<keyword evidence="4" id="KW-0472">Membrane</keyword>
<dbReference type="Pfam" id="PF20649">
    <property type="entry name" value="COG5_C"/>
    <property type="match status" value="1"/>
</dbReference>
<dbReference type="PANTHER" id="PTHR13228:SF3">
    <property type="entry name" value="CONSERVED OLIGOMERIC GOLGI COMPLEX SUBUNIT 5"/>
    <property type="match status" value="1"/>
</dbReference>
<proteinExistence type="predicted"/>
<dbReference type="EMBL" id="WJQU01000003">
    <property type="protein sequence ID" value="KAJ6637122.1"/>
    <property type="molecule type" value="Genomic_DNA"/>
</dbReference>
<evidence type="ECO:0000313" key="9">
    <source>
        <dbReference type="Proteomes" id="UP001151699"/>
    </source>
</evidence>
<keyword evidence="3" id="KW-0333">Golgi apparatus</keyword>
<feature type="domain" description="Conserved oligomeric Golgi complex subunit 5 N-terminal" evidence="6">
    <location>
        <begin position="21"/>
        <end position="136"/>
    </location>
</feature>
<keyword evidence="9" id="KW-1185">Reference proteome</keyword>
<sequence length="755" mass="84656">MSNSICSEIENDEFYQHFLSANINETNIKNSAGSFNEQINRLQIGIDKLHSELHSQVRQQHGALLSQASQAGKLNYALNAVSEQIQCLQKGAEKLKSQVDIPYSLLENQTKVLERLHETSHNLRQIGRFLQLHRKLQATKSSSIQATLLFELEPLVENADLNRIDFIRNEMAQVMTARQRLNNFANSELINGLKNGNESQVMESLQIFCNLNTLSKCISNTLTTFLNDIKHSIKECFAGTDVATSLSSKKPSKELKESKTTPRGPGKTPTLTTSQNFRSKLWAALEWLFDEEICGYCNQIISLQKCLANIQTNELIEHEEMNVRQSFWKNLEDLLKSSFSDSPTHIVQCLQQDLPKLLAFARGLEVKYGTQFLFSDSVFESLETGYLEKCAINLKAPMAGTDCPTQDAVDNLIRIASNELSAAMVDNRLCLMVAGVFNACNTDFLTKIEAHVKLGADSIVVVDIPNASQIQNTSLANIVHFHNDAVRKMIQSLGTNFVNTSAAEKITDDLKKGKNLILAIMQQLIESMHSAVNIILLSMHREPGLNSDKPISAGPSLYMKELHDFLLRTWNLHISPFADKQSIDNCGKELAGRCIELFVRNVAIVRPISLAGRNRLKTDCFHLESAIKPMINDPSTLGKPYRLLRALSTVLILSPEELSNQPMDSGSPMSPYIILYLLFGYAGSDLQSPHTSAGWSNEKLLQWLDGHTSDKERLELVAGALQKYRTIVRQKSIAQYDPMYPVISNFLEKFYKTVK</sequence>
<evidence type="ECO:0000256" key="3">
    <source>
        <dbReference type="ARBA" id="ARBA00023034"/>
    </source>
</evidence>
<dbReference type="AlphaFoldDB" id="A0A9Q0MV88"/>
<evidence type="ECO:0000256" key="2">
    <source>
        <dbReference type="ARBA" id="ARBA00020974"/>
    </source>
</evidence>
<reference evidence="8" key="1">
    <citation type="submission" date="2022-07" db="EMBL/GenBank/DDBJ databases">
        <authorList>
            <person name="Trinca V."/>
            <person name="Uliana J.V.C."/>
            <person name="Torres T.T."/>
            <person name="Ward R.J."/>
            <person name="Monesi N."/>
        </authorList>
    </citation>
    <scope>NUCLEOTIDE SEQUENCE</scope>
    <source>
        <strain evidence="8">HSMRA1968</strain>
        <tissue evidence="8">Whole embryos</tissue>
    </source>
</reference>
<feature type="compositionally biased region" description="Low complexity" evidence="5">
    <location>
        <begin position="261"/>
        <end position="273"/>
    </location>
</feature>
<dbReference type="OrthoDB" id="18786at2759"/>
<feature type="compositionally biased region" description="Basic and acidic residues" evidence="5">
    <location>
        <begin position="251"/>
        <end position="260"/>
    </location>
</feature>
<evidence type="ECO:0000256" key="5">
    <source>
        <dbReference type="SAM" id="MobiDB-lite"/>
    </source>
</evidence>
<dbReference type="InterPro" id="IPR049176">
    <property type="entry name" value="COG5_N"/>
</dbReference>
<comment type="caution">
    <text evidence="8">The sequence shown here is derived from an EMBL/GenBank/DDBJ whole genome shotgun (WGS) entry which is preliminary data.</text>
</comment>
<evidence type="ECO:0000313" key="8">
    <source>
        <dbReference type="EMBL" id="KAJ6637122.1"/>
    </source>
</evidence>
<dbReference type="Proteomes" id="UP001151699">
    <property type="component" value="Chromosome X"/>
</dbReference>
<comment type="subcellular location">
    <subcellularLocation>
        <location evidence="1">Golgi apparatus membrane</location>
        <topology evidence="1">Peripheral membrane protein</topology>
    </subcellularLocation>
</comment>
<dbReference type="GO" id="GO:0006891">
    <property type="term" value="P:intra-Golgi vesicle-mediated transport"/>
    <property type="evidence" value="ECO:0007669"/>
    <property type="project" value="InterPro"/>
</dbReference>
<dbReference type="Pfam" id="PF10392">
    <property type="entry name" value="COG5_N"/>
    <property type="match status" value="1"/>
</dbReference>
<feature type="domain" description="Conserved oligomeric Golgi complex subunit 5 helical" evidence="7">
    <location>
        <begin position="161"/>
        <end position="360"/>
    </location>
</feature>
<accession>A0A9Q0MV88</accession>
<dbReference type="GO" id="GO:0017119">
    <property type="term" value="C:Golgi transport complex"/>
    <property type="evidence" value="ECO:0007669"/>
    <property type="project" value="InterPro"/>
</dbReference>
<organism evidence="8 9">
    <name type="scientific">Pseudolycoriella hygida</name>
    <dbReference type="NCBI Taxonomy" id="35572"/>
    <lineage>
        <taxon>Eukaryota</taxon>
        <taxon>Metazoa</taxon>
        <taxon>Ecdysozoa</taxon>
        <taxon>Arthropoda</taxon>
        <taxon>Hexapoda</taxon>
        <taxon>Insecta</taxon>
        <taxon>Pterygota</taxon>
        <taxon>Neoptera</taxon>
        <taxon>Endopterygota</taxon>
        <taxon>Diptera</taxon>
        <taxon>Nematocera</taxon>
        <taxon>Sciaroidea</taxon>
        <taxon>Sciaridae</taxon>
        <taxon>Pseudolycoriella</taxon>
    </lineage>
</organism>
<evidence type="ECO:0000259" key="6">
    <source>
        <dbReference type="Pfam" id="PF10392"/>
    </source>
</evidence>
<evidence type="ECO:0000256" key="4">
    <source>
        <dbReference type="ARBA" id="ARBA00023136"/>
    </source>
</evidence>
<evidence type="ECO:0000256" key="1">
    <source>
        <dbReference type="ARBA" id="ARBA00004395"/>
    </source>
</evidence>
<feature type="region of interest" description="Disordered" evidence="5">
    <location>
        <begin position="248"/>
        <end position="273"/>
    </location>
</feature>
<evidence type="ECO:0000259" key="7">
    <source>
        <dbReference type="Pfam" id="PF20649"/>
    </source>
</evidence>
<dbReference type="InterPro" id="IPR019465">
    <property type="entry name" value="Cog5"/>
</dbReference>
<dbReference type="PANTHER" id="PTHR13228">
    <property type="entry name" value="CONSERVED OLIGOMERIC GOLGI COMPLEX COMPONENT 5"/>
    <property type="match status" value="1"/>
</dbReference>
<name>A0A9Q0MV88_9DIPT</name>
<gene>
    <name evidence="8" type="primary">fws</name>
    <name evidence="8" type="ORF">Bhyg_09848</name>
</gene>
<dbReference type="GO" id="GO:0000139">
    <property type="term" value="C:Golgi membrane"/>
    <property type="evidence" value="ECO:0007669"/>
    <property type="project" value="UniProtKB-SubCell"/>
</dbReference>